<dbReference type="InterPro" id="IPR022675">
    <property type="entry name" value="G6P_DH_C"/>
</dbReference>
<dbReference type="GO" id="GO:0005829">
    <property type="term" value="C:cytosol"/>
    <property type="evidence" value="ECO:0007669"/>
    <property type="project" value="TreeGrafter"/>
</dbReference>
<evidence type="ECO:0000313" key="8">
    <source>
        <dbReference type="EMBL" id="AWH91677.1"/>
    </source>
</evidence>
<protein>
    <submittedName>
        <fullName evidence="8">Glucose-6-phosphate dehydrogenase</fullName>
    </submittedName>
</protein>
<keyword evidence="5" id="KW-0119">Carbohydrate metabolism</keyword>
<dbReference type="NCBIfam" id="NF009492">
    <property type="entry name" value="PRK12853.1-3"/>
    <property type="match status" value="1"/>
</dbReference>
<dbReference type="SUPFAM" id="SSF55347">
    <property type="entry name" value="Glyceraldehyde-3-phosphate dehydrogenase-like, C-terminal domain"/>
    <property type="match status" value="1"/>
</dbReference>
<dbReference type="PIRSF" id="PIRSF000110">
    <property type="entry name" value="G6PD"/>
    <property type="match status" value="1"/>
</dbReference>
<evidence type="ECO:0000259" key="6">
    <source>
        <dbReference type="Pfam" id="PF00479"/>
    </source>
</evidence>
<dbReference type="PANTHER" id="PTHR23429">
    <property type="entry name" value="GLUCOSE-6-PHOSPHATE 1-DEHYDROGENASE G6PD"/>
    <property type="match status" value="1"/>
</dbReference>
<comment type="pathway">
    <text evidence="1">Carbohydrate degradation; pentose phosphate pathway; D-ribulose 5-phosphate from D-glucose 6-phosphate (oxidative stage): step 1/3.</text>
</comment>
<dbReference type="PRINTS" id="PR00079">
    <property type="entry name" value="G6PDHDRGNASE"/>
</dbReference>
<dbReference type="InterPro" id="IPR036291">
    <property type="entry name" value="NAD(P)-bd_dom_sf"/>
</dbReference>
<dbReference type="Pfam" id="PF00479">
    <property type="entry name" value="G6PD_N"/>
    <property type="match status" value="1"/>
</dbReference>
<dbReference type="InterPro" id="IPR001282">
    <property type="entry name" value="G6P_DH"/>
</dbReference>
<dbReference type="SUPFAM" id="SSF51735">
    <property type="entry name" value="NAD(P)-binding Rossmann-fold domains"/>
    <property type="match status" value="1"/>
</dbReference>
<dbReference type="OrthoDB" id="9802739at2"/>
<name>A0A2S1R5W2_9ACTN</name>
<evidence type="ECO:0000256" key="2">
    <source>
        <dbReference type="ARBA" id="ARBA00022526"/>
    </source>
</evidence>
<evidence type="ECO:0000256" key="3">
    <source>
        <dbReference type="ARBA" id="ARBA00022857"/>
    </source>
</evidence>
<evidence type="ECO:0000256" key="5">
    <source>
        <dbReference type="ARBA" id="ARBA00023277"/>
    </source>
</evidence>
<dbReference type="Pfam" id="PF02781">
    <property type="entry name" value="G6PD_C"/>
    <property type="match status" value="1"/>
</dbReference>
<keyword evidence="4" id="KW-0560">Oxidoreductase</keyword>
<dbReference type="AlphaFoldDB" id="A0A2S1R5W2"/>
<dbReference type="Gene3D" id="3.40.50.720">
    <property type="entry name" value="NAD(P)-binding Rossmann-like Domain"/>
    <property type="match status" value="1"/>
</dbReference>
<accession>A0A2S1R5W2</accession>
<dbReference type="InterPro" id="IPR022674">
    <property type="entry name" value="G6P_DH_NAD-bd"/>
</dbReference>
<feature type="domain" description="Glucose-6-phosphate dehydrogenase NAD-binding" evidence="6">
    <location>
        <begin position="15"/>
        <end position="179"/>
    </location>
</feature>
<evidence type="ECO:0000259" key="7">
    <source>
        <dbReference type="Pfam" id="PF02781"/>
    </source>
</evidence>
<dbReference type="GO" id="GO:0004345">
    <property type="term" value="F:glucose-6-phosphate dehydrogenase activity"/>
    <property type="evidence" value="ECO:0007669"/>
    <property type="project" value="InterPro"/>
</dbReference>
<feature type="domain" description="Glucose-6-phosphate dehydrogenase C-terminal" evidence="7">
    <location>
        <begin position="183"/>
        <end position="458"/>
    </location>
</feature>
<dbReference type="GO" id="GO:0006006">
    <property type="term" value="P:glucose metabolic process"/>
    <property type="evidence" value="ECO:0007669"/>
    <property type="project" value="UniProtKB-KW"/>
</dbReference>
<dbReference type="KEGG" id="dlu:A6035_05345"/>
<gene>
    <name evidence="8" type="ORF">A6035_05345</name>
</gene>
<dbReference type="EMBL" id="CP015449">
    <property type="protein sequence ID" value="AWH91677.1"/>
    <property type="molecule type" value="Genomic_DNA"/>
</dbReference>
<reference evidence="8 9" key="1">
    <citation type="submission" date="2016-04" db="EMBL/GenBank/DDBJ databases">
        <title>Complete genome sequence of Dietzia lutea YIM 80766T, a strain isolated from desert soil in Egypt.</title>
        <authorList>
            <person name="Zhao J."/>
            <person name="Hu B."/>
            <person name="Geng S."/>
            <person name="Nie Y."/>
            <person name="Tang Y."/>
        </authorList>
    </citation>
    <scope>NUCLEOTIDE SEQUENCE [LARGE SCALE GENOMIC DNA]</scope>
    <source>
        <strain evidence="8 9">YIM 80766</strain>
    </source>
</reference>
<keyword evidence="3" id="KW-0521">NADP</keyword>
<sequence>MPTTTSPNDRPTLAILGAGGDLTERLLLPGLGTLLATDADRDVTVVGSGRSGMDDDEWRERVRSALRARNRDPEQADRIAATTRFVALDVTDADAFADFIDGLDGPVVLYFALPPAVIATACEGLRGRPLRDDVRFAVEKPFGTDLDSARDLNAVLLDLVPEDRIHRVDHFLGDANVLNILGMRFANRILEPVWSAEHVERIDVIADETLALEGRAGYYDSTGALVDMLQSHLLLVMALATMEVPARLDDTELHDLLATTLRSTHVWRDDPTMSSRRARYTAGRAGGRDVVAYTDEDGVDPSRGTETLAEVVLEVRNQRWAGVPVRLRSGKALGEDSMRVTVTFRPPPHVPEALAGEVPPSRLTMGIAPGRVALDLATSASGGSLALEDARLDTDLGDSDLLPYGEVLRRILDGDRLLTVRGDVAEECWRILTPVIEAWESGVVPLDDYPAGSDGPTAWGGVETGRIS</sequence>
<dbReference type="Gene3D" id="3.30.360.10">
    <property type="entry name" value="Dihydrodipicolinate Reductase, domain 2"/>
    <property type="match status" value="1"/>
</dbReference>
<evidence type="ECO:0000256" key="1">
    <source>
        <dbReference type="ARBA" id="ARBA00004937"/>
    </source>
</evidence>
<keyword evidence="2" id="KW-0313">Glucose metabolism</keyword>
<proteinExistence type="predicted"/>
<dbReference type="Proteomes" id="UP000244928">
    <property type="component" value="Chromosome"/>
</dbReference>
<dbReference type="PANTHER" id="PTHR23429:SF0">
    <property type="entry name" value="GLUCOSE-6-PHOSPHATE 1-DEHYDROGENASE"/>
    <property type="match status" value="1"/>
</dbReference>
<dbReference type="RefSeq" id="WP_108846935.1">
    <property type="nucleotide sequence ID" value="NZ_CP015449.1"/>
</dbReference>
<organism evidence="8 9">
    <name type="scientific">Dietzia lutea</name>
    <dbReference type="NCBI Taxonomy" id="546160"/>
    <lineage>
        <taxon>Bacteria</taxon>
        <taxon>Bacillati</taxon>
        <taxon>Actinomycetota</taxon>
        <taxon>Actinomycetes</taxon>
        <taxon>Mycobacteriales</taxon>
        <taxon>Dietziaceae</taxon>
        <taxon>Dietzia</taxon>
    </lineage>
</organism>
<dbReference type="GO" id="GO:0009051">
    <property type="term" value="P:pentose-phosphate shunt, oxidative branch"/>
    <property type="evidence" value="ECO:0007669"/>
    <property type="project" value="TreeGrafter"/>
</dbReference>
<keyword evidence="9" id="KW-1185">Reference proteome</keyword>
<evidence type="ECO:0000256" key="4">
    <source>
        <dbReference type="ARBA" id="ARBA00023002"/>
    </source>
</evidence>
<evidence type="ECO:0000313" key="9">
    <source>
        <dbReference type="Proteomes" id="UP000244928"/>
    </source>
</evidence>
<dbReference type="GO" id="GO:0050661">
    <property type="term" value="F:NADP binding"/>
    <property type="evidence" value="ECO:0007669"/>
    <property type="project" value="InterPro"/>
</dbReference>